<dbReference type="SUPFAM" id="SSF81301">
    <property type="entry name" value="Nucleotidyltransferase"/>
    <property type="match status" value="1"/>
</dbReference>
<dbReference type="EMBL" id="JAPWIS010000010">
    <property type="protein sequence ID" value="MCZ4586032.1"/>
    <property type="molecule type" value="Genomic_DNA"/>
</dbReference>
<name>A0AAX3YU81_RHOOP</name>
<proteinExistence type="predicted"/>
<evidence type="ECO:0000313" key="2">
    <source>
        <dbReference type="EMBL" id="MCZ4586032.1"/>
    </source>
</evidence>
<dbReference type="EMBL" id="CP130956">
    <property type="protein sequence ID" value="WLF52019.1"/>
    <property type="molecule type" value="Genomic_DNA"/>
</dbReference>
<feature type="region of interest" description="Disordered" evidence="1">
    <location>
        <begin position="1"/>
        <end position="28"/>
    </location>
</feature>
<organism evidence="3 5">
    <name type="scientific">Rhodococcus opacus</name>
    <name type="common">Nocardia opaca</name>
    <dbReference type="NCBI Taxonomy" id="37919"/>
    <lineage>
        <taxon>Bacteria</taxon>
        <taxon>Bacillati</taxon>
        <taxon>Actinomycetota</taxon>
        <taxon>Actinomycetes</taxon>
        <taxon>Mycobacteriales</taxon>
        <taxon>Nocardiaceae</taxon>
        <taxon>Rhodococcus</taxon>
    </lineage>
</organism>
<reference evidence="2" key="1">
    <citation type="submission" date="2022-12" db="EMBL/GenBank/DDBJ databases">
        <authorList>
            <person name="Krivoruchko A.V."/>
            <person name="Elkin A."/>
        </authorList>
    </citation>
    <scope>NUCLEOTIDE SEQUENCE</scope>
    <source>
        <strain evidence="2">IEGM 249</strain>
    </source>
</reference>
<dbReference type="InterPro" id="IPR043519">
    <property type="entry name" value="NT_sf"/>
</dbReference>
<feature type="compositionally biased region" description="Basic and acidic residues" evidence="1">
    <location>
        <begin position="16"/>
        <end position="28"/>
    </location>
</feature>
<dbReference type="Pfam" id="PF14907">
    <property type="entry name" value="NTP_transf_5"/>
    <property type="match status" value="1"/>
</dbReference>
<gene>
    <name evidence="2" type="ORF">O4328_20435</name>
    <name evidence="3" type="ORF">Q5707_41970</name>
</gene>
<protein>
    <recommendedName>
        <fullName evidence="6">Nucleotidyltransferase-like protein</fullName>
    </recommendedName>
</protein>
<sequence>MVTEQQPHRHPPRSSEFPDPRATDAREEELQRTLVRVVKLLSANGIRFAVAGECAAYLLGGPPAEQDLVIVLTREDAQRAAEALATAGMRAAGEREDRLNTVYDGDTPVELVFRRPNAVEVTEHLLDRASPVQIGSAAAPVIAATDLMIDKLHELGTHRCDFVPMVQLARVLGDRVDWSAVADATADSPYARAFLGLVTDLSIAAATPRAAGRDARSHPTT</sequence>
<accession>A0AAX3YU81</accession>
<evidence type="ECO:0000313" key="3">
    <source>
        <dbReference type="EMBL" id="WLF52019.1"/>
    </source>
</evidence>
<evidence type="ECO:0000256" key="1">
    <source>
        <dbReference type="SAM" id="MobiDB-lite"/>
    </source>
</evidence>
<dbReference type="Proteomes" id="UP001231166">
    <property type="component" value="Plasmid pRho-VOC14-L"/>
</dbReference>
<evidence type="ECO:0000313" key="5">
    <source>
        <dbReference type="Proteomes" id="UP001231166"/>
    </source>
</evidence>
<dbReference type="Gene3D" id="3.30.460.40">
    <property type="match status" value="1"/>
</dbReference>
<evidence type="ECO:0000313" key="4">
    <source>
        <dbReference type="Proteomes" id="UP001066327"/>
    </source>
</evidence>
<dbReference type="RefSeq" id="WP_133987605.1">
    <property type="nucleotide sequence ID" value="NZ_CP130956.1"/>
</dbReference>
<dbReference type="Proteomes" id="UP001066327">
    <property type="component" value="Unassembled WGS sequence"/>
</dbReference>
<evidence type="ECO:0008006" key="6">
    <source>
        <dbReference type="Google" id="ProtNLM"/>
    </source>
</evidence>
<keyword evidence="4" id="KW-1185">Reference proteome</keyword>
<geneLocation type="plasmid" evidence="3 5">
    <name>pRho-VOC14-L</name>
</geneLocation>
<keyword evidence="3" id="KW-0614">Plasmid</keyword>
<dbReference type="AlphaFoldDB" id="A0AAX3YU81"/>
<dbReference type="InterPro" id="IPR039498">
    <property type="entry name" value="NTP_transf_5"/>
</dbReference>
<reference evidence="3" key="2">
    <citation type="submission" date="2023-07" db="EMBL/GenBank/DDBJ databases">
        <title>Genomic analysis of Rhodococcus opacus VOC-14 with glycol ethers degradation activity.</title>
        <authorList>
            <person name="Narkevich D.A."/>
            <person name="Hlushen A.M."/>
            <person name="Akhremchuk A.E."/>
            <person name="Sikolenko M.A."/>
            <person name="Valentovich L.N."/>
        </authorList>
    </citation>
    <scope>NUCLEOTIDE SEQUENCE</scope>
    <source>
        <strain evidence="3">VOC-14</strain>
        <plasmid evidence="3">pRho-VOC14-L</plasmid>
    </source>
</reference>